<dbReference type="Pfam" id="PF00400">
    <property type="entry name" value="WD40"/>
    <property type="match status" value="2"/>
</dbReference>
<evidence type="ECO:0000256" key="2">
    <source>
        <dbReference type="PROSITE-ProRule" id="PRU00221"/>
    </source>
</evidence>
<dbReference type="Gene3D" id="2.130.10.10">
    <property type="entry name" value="YVTN repeat-like/Quinoprotein amine dehydrogenase"/>
    <property type="match status" value="2"/>
</dbReference>
<accession>A0A2C5ZUG8</accession>
<feature type="repeat" description="WD" evidence="2">
    <location>
        <begin position="1016"/>
        <end position="1057"/>
    </location>
</feature>
<dbReference type="Gene3D" id="3.40.50.300">
    <property type="entry name" value="P-loop containing nucleotide triphosphate hydrolases"/>
    <property type="match status" value="1"/>
</dbReference>
<comment type="caution">
    <text evidence="5">The sequence shown here is derived from an EMBL/GenBank/DDBJ whole genome shotgun (WGS) entry which is preliminary data.</text>
</comment>
<proteinExistence type="predicted"/>
<gene>
    <name evidence="5" type="ORF">CDD82_5414</name>
</gene>
<dbReference type="PANTHER" id="PTHR10039">
    <property type="entry name" value="AMELOGENIN"/>
    <property type="match status" value="1"/>
</dbReference>
<dbReference type="Pfam" id="PF17100">
    <property type="entry name" value="NACHT_N"/>
    <property type="match status" value="1"/>
</dbReference>
<dbReference type="InterPro" id="IPR011047">
    <property type="entry name" value="Quinoprotein_ADH-like_sf"/>
</dbReference>
<keyword evidence="2" id="KW-0853">WD repeat</keyword>
<dbReference type="SUPFAM" id="SSF50998">
    <property type="entry name" value="Quinoprotein alcohol dehydrogenase-like"/>
    <property type="match status" value="1"/>
</dbReference>
<dbReference type="InterPro" id="IPR015943">
    <property type="entry name" value="WD40/YVTN_repeat-like_dom_sf"/>
</dbReference>
<dbReference type="InterPro" id="IPR007111">
    <property type="entry name" value="NACHT_NTPase"/>
</dbReference>
<sequence length="1110" mass="124981">MASKLMNKLRGKRPKASPQPQTQAASQSASPVPSSSIPEPQTLPARLWCQAYDELKLSHRKEVEAYEKILSTQLDQKRQSSTGALVQAVGNIIGQTHETRWRQMEELVQAGLERTRKEAAIKQGIDDKLQTVSAIKEIADKAVRAVPEAAIAWVGVCSGLEMLSNAVTAPGTNRQGMTYVISRMAWYWDLATLLLDENMAERSIKLRDELESHIVQLYQKLLLYQIRSICLYYRNQASIVLQDVIKVHDWTSQLKDIKDAEVAVKSDAEQYNTEQIKSRLDKLATVAQSREMKLQAIHASMQEQASSYEKRQQDSKDNECLRDLYVTNPGEDKERIEKTKGGLLKESYKWILSNKDFENWRNDEQSRLLWIKGDPGKGKTMLLCGIIDEIKDAMSKGEPEAPNLMAYFFCQTTDSRINNAISVLRSLIWMLVEQCESLISHVRKEYDNRGKALFEGPNAWVALSRILDKMLQDQCVGKVYIMIDALDECSTDLQDLLRLIVDKSCASSRFKWIVSSRNWPNIEQQLEVAAQKVRLCLELNQESISAAVKVYIHHEVERLAMIKDYDVATRNAVEHDVMLWDTLKTLSTFPPGLDSLYKRMLHQIIGSKNADVCKQMLAVASVVYRPLTLRELSCLVEMPQTVKDDVQLLEKMMKLCGSFLTLQEDIVYFVHQSAKDFVLQTAHHHLFPHGKQHTHGTMLSKSLDIMSRTLRADLYSLRSPGFPIEQVTQPEPDPLATARYSYRSDSIMCNYGAQVLGFVRKHLLHWFESLSLMGKLPEGILSISRLESKLAANSNDELYAFMYDAKRFILSHRAIIEKAPLQLYSSALIFTPQRSIVRRQFETDLPEWILRAPTVSKQWSPLLQALETGSRTSDIKFSPDNKLLAAATYGNIRLWDVETGVSLHILDAFPKDSDSRPRDVTSLAFTSDGKLLSLLEVWLQDSGYWRLEYCMAWDIATGAGTRVDIGQTAHESSKFKDSEYFSLSPDGKCIVACGGPQQGNTIHLWDIEAGAPPKALVGHSAPINNFSVSPDGKFIVSSSDDGIIKLWDSVSGAILHDLKGPLEHNSILSVATSGQLVASMDSEASSYVWDAATGNIIWEKKHSTALAIKS</sequence>
<dbReference type="InterPro" id="IPR054471">
    <property type="entry name" value="GPIID_WHD"/>
</dbReference>
<keyword evidence="1" id="KW-0677">Repeat</keyword>
<feature type="compositionally biased region" description="Low complexity" evidence="3">
    <location>
        <begin position="16"/>
        <end position="39"/>
    </location>
</feature>
<evidence type="ECO:0000313" key="6">
    <source>
        <dbReference type="Proteomes" id="UP000224854"/>
    </source>
</evidence>
<dbReference type="EMBL" id="NJEU01000005">
    <property type="protein sequence ID" value="PHH83656.1"/>
    <property type="molecule type" value="Genomic_DNA"/>
</dbReference>
<feature type="region of interest" description="Disordered" evidence="3">
    <location>
        <begin position="1"/>
        <end position="39"/>
    </location>
</feature>
<feature type="domain" description="NACHT" evidence="4">
    <location>
        <begin position="367"/>
        <end position="527"/>
    </location>
</feature>
<dbReference type="SUPFAM" id="SSF52540">
    <property type="entry name" value="P-loop containing nucleoside triphosphate hydrolases"/>
    <property type="match status" value="1"/>
</dbReference>
<dbReference type="InterPro" id="IPR001680">
    <property type="entry name" value="WD40_rpt"/>
</dbReference>
<dbReference type="InterPro" id="IPR031359">
    <property type="entry name" value="NACHT_N"/>
</dbReference>
<dbReference type="Pfam" id="PF22939">
    <property type="entry name" value="WHD_GPIID"/>
    <property type="match status" value="1"/>
</dbReference>
<dbReference type="PANTHER" id="PTHR10039:SF17">
    <property type="entry name" value="FUNGAL STAND N-TERMINAL GOODBYE DOMAIN-CONTAINING PROTEIN-RELATED"/>
    <property type="match status" value="1"/>
</dbReference>
<dbReference type="InterPro" id="IPR027417">
    <property type="entry name" value="P-loop_NTPase"/>
</dbReference>
<dbReference type="Proteomes" id="UP000224854">
    <property type="component" value="Unassembled WGS sequence"/>
</dbReference>
<dbReference type="PROSITE" id="PS50082">
    <property type="entry name" value="WD_REPEATS_2"/>
    <property type="match status" value="1"/>
</dbReference>
<dbReference type="InterPro" id="IPR056884">
    <property type="entry name" value="NPHP3-like_N"/>
</dbReference>
<evidence type="ECO:0000256" key="1">
    <source>
        <dbReference type="ARBA" id="ARBA00022737"/>
    </source>
</evidence>
<reference evidence="5 6" key="1">
    <citation type="submission" date="2017-06" db="EMBL/GenBank/DDBJ databases">
        <title>Ant-infecting Ophiocordyceps genomes reveal a high diversity of potential behavioral manipulation genes and a possible major role for enterotoxins.</title>
        <authorList>
            <person name="De Bekker C."/>
            <person name="Evans H.C."/>
            <person name="Brachmann A."/>
            <person name="Hughes D.P."/>
        </authorList>
    </citation>
    <scope>NUCLEOTIDE SEQUENCE [LARGE SCALE GENOMIC DNA]</scope>
    <source>
        <strain evidence="5 6">1348a</strain>
    </source>
</reference>
<dbReference type="PROSITE" id="PS50837">
    <property type="entry name" value="NACHT"/>
    <property type="match status" value="1"/>
</dbReference>
<dbReference type="Pfam" id="PF24883">
    <property type="entry name" value="NPHP3_N"/>
    <property type="match status" value="1"/>
</dbReference>
<dbReference type="OrthoDB" id="4927664at2759"/>
<dbReference type="SMART" id="SM00320">
    <property type="entry name" value="WD40"/>
    <property type="match status" value="4"/>
</dbReference>
<evidence type="ECO:0000256" key="3">
    <source>
        <dbReference type="SAM" id="MobiDB-lite"/>
    </source>
</evidence>
<keyword evidence="6" id="KW-1185">Reference proteome</keyword>
<name>A0A2C5ZUG8_9HYPO</name>
<dbReference type="AlphaFoldDB" id="A0A2C5ZUG8"/>
<organism evidence="5 6">
    <name type="scientific">Ophiocordyceps australis</name>
    <dbReference type="NCBI Taxonomy" id="1399860"/>
    <lineage>
        <taxon>Eukaryota</taxon>
        <taxon>Fungi</taxon>
        <taxon>Dikarya</taxon>
        <taxon>Ascomycota</taxon>
        <taxon>Pezizomycotina</taxon>
        <taxon>Sordariomycetes</taxon>
        <taxon>Hypocreomycetidae</taxon>
        <taxon>Hypocreales</taxon>
        <taxon>Ophiocordycipitaceae</taxon>
        <taxon>Ophiocordyceps</taxon>
    </lineage>
</organism>
<evidence type="ECO:0000259" key="4">
    <source>
        <dbReference type="PROSITE" id="PS50837"/>
    </source>
</evidence>
<dbReference type="PROSITE" id="PS50294">
    <property type="entry name" value="WD_REPEATS_REGION"/>
    <property type="match status" value="1"/>
</dbReference>
<protein>
    <recommendedName>
        <fullName evidence="4">NACHT domain-containing protein</fullName>
    </recommendedName>
</protein>
<evidence type="ECO:0000313" key="5">
    <source>
        <dbReference type="EMBL" id="PHH83656.1"/>
    </source>
</evidence>
<dbReference type="FunFam" id="3.40.50.300:FF:001638">
    <property type="entry name" value="NACHT and WD40 domain protein"/>
    <property type="match status" value="1"/>
</dbReference>